<dbReference type="Proteomes" id="UP001597438">
    <property type="component" value="Unassembled WGS sequence"/>
</dbReference>
<name>A0ABW5X367_9FLAO</name>
<proteinExistence type="predicted"/>
<dbReference type="Pfam" id="PF01541">
    <property type="entry name" value="GIY-YIG"/>
    <property type="match status" value="1"/>
</dbReference>
<feature type="domain" description="GIY-YIG" evidence="2">
    <location>
        <begin position="2"/>
        <end position="49"/>
    </location>
</feature>
<organism evidence="3 4">
    <name type="scientific">Christiangramia antarctica</name>
    <dbReference type="NCBI Taxonomy" id="2058158"/>
    <lineage>
        <taxon>Bacteria</taxon>
        <taxon>Pseudomonadati</taxon>
        <taxon>Bacteroidota</taxon>
        <taxon>Flavobacteriia</taxon>
        <taxon>Flavobacteriales</taxon>
        <taxon>Flavobacteriaceae</taxon>
        <taxon>Christiangramia</taxon>
    </lineage>
</organism>
<dbReference type="RefSeq" id="WP_251742167.1">
    <property type="nucleotide sequence ID" value="NZ_JBHUOJ010000010.1"/>
</dbReference>
<comment type="caution">
    <text evidence="3">The sequence shown here is derived from an EMBL/GenBank/DDBJ whole genome shotgun (WGS) entry which is preliminary data.</text>
</comment>
<keyword evidence="4" id="KW-1185">Reference proteome</keyword>
<reference evidence="4" key="1">
    <citation type="journal article" date="2019" name="Int. J. Syst. Evol. Microbiol.">
        <title>The Global Catalogue of Microorganisms (GCM) 10K type strain sequencing project: providing services to taxonomists for standard genome sequencing and annotation.</title>
        <authorList>
            <consortium name="The Broad Institute Genomics Platform"/>
            <consortium name="The Broad Institute Genome Sequencing Center for Infectious Disease"/>
            <person name="Wu L."/>
            <person name="Ma J."/>
        </authorList>
    </citation>
    <scope>NUCLEOTIDE SEQUENCE [LARGE SCALE GENOMIC DNA]</scope>
    <source>
        <strain evidence="4">KCTC 52925</strain>
    </source>
</reference>
<evidence type="ECO:0000313" key="3">
    <source>
        <dbReference type="EMBL" id="MFD2832817.1"/>
    </source>
</evidence>
<dbReference type="Gene3D" id="3.40.1440.10">
    <property type="entry name" value="GIY-YIG endonuclease"/>
    <property type="match status" value="1"/>
</dbReference>
<protein>
    <submittedName>
        <fullName evidence="3">GIY-YIG nuclease family protein</fullName>
    </submittedName>
</protein>
<gene>
    <name evidence="3" type="ORF">ACFSYS_05910</name>
</gene>
<dbReference type="InterPro" id="IPR035901">
    <property type="entry name" value="GIY-YIG_endonuc_sf"/>
</dbReference>
<sequence length="61" mass="7238">MSQDLGKRIVKHNNGENKSTKGFRPWNLVLQRSFETRLEARDYERFLKSGVGREFLKDLLK</sequence>
<dbReference type="EMBL" id="JBHUOJ010000010">
    <property type="protein sequence ID" value="MFD2832817.1"/>
    <property type="molecule type" value="Genomic_DNA"/>
</dbReference>
<evidence type="ECO:0000313" key="4">
    <source>
        <dbReference type="Proteomes" id="UP001597438"/>
    </source>
</evidence>
<evidence type="ECO:0000259" key="2">
    <source>
        <dbReference type="Pfam" id="PF01541"/>
    </source>
</evidence>
<accession>A0ABW5X367</accession>
<dbReference type="InterPro" id="IPR000305">
    <property type="entry name" value="GIY-YIG_endonuc"/>
</dbReference>
<feature type="region of interest" description="Disordered" evidence="1">
    <location>
        <begin position="1"/>
        <end position="20"/>
    </location>
</feature>
<evidence type="ECO:0000256" key="1">
    <source>
        <dbReference type="SAM" id="MobiDB-lite"/>
    </source>
</evidence>